<dbReference type="WBParaSite" id="PgR005X_g012_t01">
    <property type="protein sequence ID" value="PgR005X_g012_t01"/>
    <property type="gene ID" value="PgR005X_g012"/>
</dbReference>
<proteinExistence type="predicted"/>
<sequence>MRGRGTNEEQFKRVGVDTVEEDTFPTDSSMMDLTGMGTSALARKLCAIPCEKLDLQRKIGEGIFAMRSRLFVTLKW</sequence>
<accession>A0A915ACA3</accession>
<keyword evidence="1" id="KW-1185">Reference proteome</keyword>
<name>A0A915ACA3_PARUN</name>
<dbReference type="Proteomes" id="UP000887569">
    <property type="component" value="Unplaced"/>
</dbReference>
<reference evidence="2" key="1">
    <citation type="submission" date="2022-11" db="UniProtKB">
        <authorList>
            <consortium name="WormBaseParasite"/>
        </authorList>
    </citation>
    <scope>IDENTIFICATION</scope>
</reference>
<evidence type="ECO:0000313" key="2">
    <source>
        <dbReference type="WBParaSite" id="PgR005X_g012_t01"/>
    </source>
</evidence>
<protein>
    <submittedName>
        <fullName evidence="2">Uncharacterized protein</fullName>
    </submittedName>
</protein>
<evidence type="ECO:0000313" key="1">
    <source>
        <dbReference type="Proteomes" id="UP000887569"/>
    </source>
</evidence>
<organism evidence="1 2">
    <name type="scientific">Parascaris univalens</name>
    <name type="common">Nematode worm</name>
    <dbReference type="NCBI Taxonomy" id="6257"/>
    <lineage>
        <taxon>Eukaryota</taxon>
        <taxon>Metazoa</taxon>
        <taxon>Ecdysozoa</taxon>
        <taxon>Nematoda</taxon>
        <taxon>Chromadorea</taxon>
        <taxon>Rhabditida</taxon>
        <taxon>Spirurina</taxon>
        <taxon>Ascaridomorpha</taxon>
        <taxon>Ascaridoidea</taxon>
        <taxon>Ascarididae</taxon>
        <taxon>Parascaris</taxon>
    </lineage>
</organism>
<dbReference type="AlphaFoldDB" id="A0A915ACA3"/>